<dbReference type="CDD" id="cd03448">
    <property type="entry name" value="HDE_HSD"/>
    <property type="match status" value="1"/>
</dbReference>
<dbReference type="Pfam" id="PF22622">
    <property type="entry name" value="MFE-2_hydrat-2_N"/>
    <property type="match status" value="1"/>
</dbReference>
<dbReference type="PANTHER" id="PTHR45024:SF2">
    <property type="entry name" value="SCP2 DOMAIN-CONTAINING PROTEIN"/>
    <property type="match status" value="1"/>
</dbReference>
<dbReference type="KEGG" id="lbc:LACBIDRAFT_234865"/>
<dbReference type="InParanoid" id="B0DA26"/>
<dbReference type="Gene3D" id="3.10.129.10">
    <property type="entry name" value="Hotdog Thioesterase"/>
    <property type="match status" value="1"/>
</dbReference>
<keyword evidence="7" id="KW-0443">Lipid metabolism</keyword>
<dbReference type="InterPro" id="IPR002539">
    <property type="entry name" value="MaoC-like_dom"/>
</dbReference>
<dbReference type="CDD" id="cd05353">
    <property type="entry name" value="hydroxyacyl-CoA-like_DH_SDR_c-like"/>
    <property type="match status" value="2"/>
</dbReference>
<comment type="subcellular location">
    <subcellularLocation>
        <location evidence="1">Peroxisome</location>
    </subcellularLocation>
</comment>
<dbReference type="Proteomes" id="UP000001194">
    <property type="component" value="Unassembled WGS sequence"/>
</dbReference>
<evidence type="ECO:0000313" key="13">
    <source>
        <dbReference type="Proteomes" id="UP000001194"/>
    </source>
</evidence>
<dbReference type="PRINTS" id="PR00081">
    <property type="entry name" value="GDHRDH"/>
</dbReference>
<sequence>MSLSFKGHTVVVTGAGGGLGKAYSLLFASRGANIVVNDFNAAAAQKVVDEIVKAGGKAVVNTSSVADGAAVIKTAVDAFGTVTILINNAGILRDKGFKNMSDKEWDQIMEVHLKGAFSCTKAAWPLFRKQKFGRVINTASAAGLYGNFGQANYSAAKMGLVAFSKTLAREGAKYNIKSTAIAPMAASAMTETIMPPEMLANLSPEYVAPFVAAICHPDGPDASGKVFEVGAGFIAELRWERSNGAIFKTDTSFTPSAAAKKLPPNPQSSPAVRFDGQTVIITGAGAGLGRAYALMYGKLGANVVVNDVSEKGANSVVDEVIKAGGKAVAAVCSAEDGDKIAQIAVEKFGGVHVLIANAGILRDKSFQAMAEQEWDIVLAVHLRGTFKCAKAVWPIFQKQKYGRIVTTCSQVGIYGNFGQANYSTAKAGITGLTRTLAIEGKKYGILANVIAPSAGTAMTSTIWPQEMVDAFKPDFIAPIVGYLSSKDNEETSGALFEILGGWAAQTRWQRSGGYGFPTVKPFTIEDVVAKWGNITNFEDGRATHPASTQDAIQQLVENFAAMSSFKDPNAFADREDSELVAKAKRTIPDSTTYSYTERDVILYNLGVGATEKELQWTFEGDDQFSALPTFGVVPQFPCSAGFPLDWLPNFNPAKLLHGEQYLNIKGPIPTQGELVSEARLLEVLDKGKAAAVTIIIETRDKHSGKVVFENQSTVFIRGAGGFGGKRVGNDRGPASVANKPPARSPDVVMEERTTPSQAALYRLSGDYNPLHILPEFAAIGGFDQPILHGLCSMGISGKHVLKAFGPYKDIKVRRFAGVVYPGETVVTEMWKEGSTVIFTAKVKERNSISLAAAAATLADTSGKARL</sequence>
<evidence type="ECO:0000256" key="10">
    <source>
        <dbReference type="SAM" id="MobiDB-lite"/>
    </source>
</evidence>
<comment type="pathway">
    <text evidence="2">Lipid metabolism; fatty acid beta-oxidation.</text>
</comment>
<keyword evidence="13" id="KW-1185">Reference proteome</keyword>
<proteinExistence type="inferred from homology"/>
<reference evidence="12 13" key="1">
    <citation type="journal article" date="2008" name="Nature">
        <title>The genome of Laccaria bicolor provides insights into mycorrhizal symbiosis.</title>
        <authorList>
            <person name="Martin F."/>
            <person name="Aerts A."/>
            <person name="Ahren D."/>
            <person name="Brun A."/>
            <person name="Danchin E.G.J."/>
            <person name="Duchaussoy F."/>
            <person name="Gibon J."/>
            <person name="Kohler A."/>
            <person name="Lindquist E."/>
            <person name="Pereda V."/>
            <person name="Salamov A."/>
            <person name="Shapiro H.J."/>
            <person name="Wuyts J."/>
            <person name="Blaudez D."/>
            <person name="Buee M."/>
            <person name="Brokstein P."/>
            <person name="Canbaeck B."/>
            <person name="Cohen D."/>
            <person name="Courty P.E."/>
            <person name="Coutinho P.M."/>
            <person name="Delaruelle C."/>
            <person name="Detter J.C."/>
            <person name="Deveau A."/>
            <person name="DiFazio S."/>
            <person name="Duplessis S."/>
            <person name="Fraissinet-Tachet L."/>
            <person name="Lucic E."/>
            <person name="Frey-Klett P."/>
            <person name="Fourrey C."/>
            <person name="Feussner I."/>
            <person name="Gay G."/>
            <person name="Grimwood J."/>
            <person name="Hoegger P.J."/>
            <person name="Jain P."/>
            <person name="Kilaru S."/>
            <person name="Labbe J."/>
            <person name="Lin Y.C."/>
            <person name="Legue V."/>
            <person name="Le Tacon F."/>
            <person name="Marmeisse R."/>
            <person name="Melayah D."/>
            <person name="Montanini B."/>
            <person name="Muratet M."/>
            <person name="Nehls U."/>
            <person name="Niculita-Hirzel H."/>
            <person name="Oudot-Le Secq M.P."/>
            <person name="Peter M."/>
            <person name="Quesneville H."/>
            <person name="Rajashekar B."/>
            <person name="Reich M."/>
            <person name="Rouhier N."/>
            <person name="Schmutz J."/>
            <person name="Yin T."/>
            <person name="Chalot M."/>
            <person name="Henrissat B."/>
            <person name="Kuees U."/>
            <person name="Lucas S."/>
            <person name="Van de Peer Y."/>
            <person name="Podila G.K."/>
            <person name="Polle A."/>
            <person name="Pukkila P.J."/>
            <person name="Richardson P.M."/>
            <person name="Rouze P."/>
            <person name="Sanders I.R."/>
            <person name="Stajich J.E."/>
            <person name="Tunlid A."/>
            <person name="Tuskan G."/>
            <person name="Grigoriev I.V."/>
        </authorList>
    </citation>
    <scope>NUCLEOTIDE SEQUENCE [LARGE SCALE GENOMIC DNA]</scope>
    <source>
        <strain evidence="13">S238N-H82 / ATCC MYA-4686</strain>
    </source>
</reference>
<dbReference type="InterPro" id="IPR054357">
    <property type="entry name" value="MFE-2_N"/>
</dbReference>
<dbReference type="RefSeq" id="XP_001880676.1">
    <property type="nucleotide sequence ID" value="XM_001880641.1"/>
</dbReference>
<dbReference type="GO" id="GO:0005777">
    <property type="term" value="C:peroxisome"/>
    <property type="evidence" value="ECO:0007669"/>
    <property type="project" value="UniProtKB-SubCell"/>
</dbReference>
<dbReference type="PANTHER" id="PTHR45024">
    <property type="entry name" value="DEHYDROGENASES, SHORT CHAIN"/>
    <property type="match status" value="1"/>
</dbReference>
<dbReference type="InterPro" id="IPR051687">
    <property type="entry name" value="Peroxisomal_Beta-Oxidation"/>
</dbReference>
<keyword evidence="6" id="KW-0560">Oxidoreductase</keyword>
<organism evidence="13">
    <name type="scientific">Laccaria bicolor (strain S238N-H82 / ATCC MYA-4686)</name>
    <name type="common">Bicoloured deceiver</name>
    <name type="synonym">Laccaria laccata var. bicolor</name>
    <dbReference type="NCBI Taxonomy" id="486041"/>
    <lineage>
        <taxon>Eukaryota</taxon>
        <taxon>Fungi</taxon>
        <taxon>Dikarya</taxon>
        <taxon>Basidiomycota</taxon>
        <taxon>Agaricomycotina</taxon>
        <taxon>Agaricomycetes</taxon>
        <taxon>Agaricomycetidae</taxon>
        <taxon>Agaricales</taxon>
        <taxon>Agaricineae</taxon>
        <taxon>Hydnangiaceae</taxon>
        <taxon>Laccaria</taxon>
    </lineage>
</organism>
<evidence type="ECO:0000256" key="9">
    <source>
        <dbReference type="ARBA" id="ARBA00023239"/>
    </source>
</evidence>
<dbReference type="PRINTS" id="PR00080">
    <property type="entry name" value="SDRFAMILY"/>
</dbReference>
<keyword evidence="8" id="KW-0576">Peroxisome</keyword>
<dbReference type="Gene3D" id="1.10.287.4290">
    <property type="match status" value="2"/>
</dbReference>
<protein>
    <submittedName>
        <fullName evidence="12">Multifunctional beta-oxidation protein</fullName>
    </submittedName>
</protein>
<dbReference type="UniPathway" id="UPA00659"/>
<feature type="domain" description="Ketoreductase" evidence="11">
    <location>
        <begin position="8"/>
        <end position="192"/>
    </location>
</feature>
<dbReference type="HOGENOM" id="CLU_010194_18_0_1"/>
<dbReference type="SUPFAM" id="SSF51735">
    <property type="entry name" value="NAD(P)-binding Rossmann-fold domains"/>
    <property type="match status" value="2"/>
</dbReference>
<dbReference type="InterPro" id="IPR036291">
    <property type="entry name" value="NAD(P)-bd_dom_sf"/>
</dbReference>
<dbReference type="AlphaFoldDB" id="B0DA26"/>
<evidence type="ECO:0000256" key="5">
    <source>
        <dbReference type="ARBA" id="ARBA00022857"/>
    </source>
</evidence>
<evidence type="ECO:0000256" key="7">
    <source>
        <dbReference type="ARBA" id="ARBA00023098"/>
    </source>
</evidence>
<dbReference type="InterPro" id="IPR029069">
    <property type="entry name" value="HotDog_dom_sf"/>
</dbReference>
<dbReference type="Gene3D" id="3.40.50.720">
    <property type="entry name" value="NAD(P)-binding Rossmann-like Domain"/>
    <property type="match status" value="2"/>
</dbReference>
<dbReference type="PROSITE" id="PS00061">
    <property type="entry name" value="ADH_SHORT"/>
    <property type="match status" value="2"/>
</dbReference>
<keyword evidence="5" id="KW-0521">NADP</keyword>
<evidence type="ECO:0000256" key="4">
    <source>
        <dbReference type="ARBA" id="ARBA00022832"/>
    </source>
</evidence>
<evidence type="ECO:0000256" key="6">
    <source>
        <dbReference type="ARBA" id="ARBA00023002"/>
    </source>
</evidence>
<dbReference type="STRING" id="486041.B0DA26"/>
<evidence type="ECO:0000256" key="3">
    <source>
        <dbReference type="ARBA" id="ARBA00006484"/>
    </source>
</evidence>
<evidence type="ECO:0000313" key="12">
    <source>
        <dbReference type="EMBL" id="EDR08451.1"/>
    </source>
</evidence>
<dbReference type="FunFam" id="3.40.50.720:FF:000084">
    <property type="entry name" value="Short-chain dehydrogenase reductase"/>
    <property type="match status" value="2"/>
</dbReference>
<dbReference type="InterPro" id="IPR020904">
    <property type="entry name" value="Sc_DH/Rdtase_CS"/>
</dbReference>
<accession>B0DA26</accession>
<evidence type="ECO:0000259" key="11">
    <source>
        <dbReference type="SMART" id="SM00822"/>
    </source>
</evidence>
<feature type="region of interest" description="Disordered" evidence="10">
    <location>
        <begin position="727"/>
        <end position="750"/>
    </location>
</feature>
<dbReference type="OrthoDB" id="3592703at2759"/>
<evidence type="ECO:0000256" key="1">
    <source>
        <dbReference type="ARBA" id="ARBA00004275"/>
    </source>
</evidence>
<dbReference type="InterPro" id="IPR002347">
    <property type="entry name" value="SDR_fam"/>
</dbReference>
<dbReference type="GO" id="GO:0016491">
    <property type="term" value="F:oxidoreductase activity"/>
    <property type="evidence" value="ECO:0007669"/>
    <property type="project" value="UniProtKB-KW"/>
</dbReference>
<dbReference type="GO" id="GO:0004300">
    <property type="term" value="F:enoyl-CoA hydratase activity"/>
    <property type="evidence" value="ECO:0007669"/>
    <property type="project" value="UniProtKB-ARBA"/>
</dbReference>
<name>B0DA26_LACBS</name>
<gene>
    <name evidence="12" type="primary">MFP-1</name>
    <name evidence="12" type="ORF">LACBIDRAFT_234865</name>
</gene>
<comment type="similarity">
    <text evidence="3">Belongs to the short-chain dehydrogenases/reductases (SDR) family.</text>
</comment>
<dbReference type="GO" id="GO:0006635">
    <property type="term" value="P:fatty acid beta-oxidation"/>
    <property type="evidence" value="ECO:0007669"/>
    <property type="project" value="UniProtKB-UniPathway"/>
</dbReference>
<dbReference type="InterPro" id="IPR057326">
    <property type="entry name" value="KR_dom"/>
</dbReference>
<keyword evidence="4" id="KW-0276">Fatty acid metabolism</keyword>
<dbReference type="EMBL" id="DS547101">
    <property type="protein sequence ID" value="EDR08451.1"/>
    <property type="molecule type" value="Genomic_DNA"/>
</dbReference>
<dbReference type="Pfam" id="PF01575">
    <property type="entry name" value="MaoC_dehydratas"/>
    <property type="match status" value="1"/>
</dbReference>
<dbReference type="Pfam" id="PF00106">
    <property type="entry name" value="adh_short"/>
    <property type="match status" value="2"/>
</dbReference>
<dbReference type="SMART" id="SM00822">
    <property type="entry name" value="PKS_KR"/>
    <property type="match status" value="1"/>
</dbReference>
<evidence type="ECO:0000256" key="2">
    <source>
        <dbReference type="ARBA" id="ARBA00005005"/>
    </source>
</evidence>
<evidence type="ECO:0000256" key="8">
    <source>
        <dbReference type="ARBA" id="ARBA00023140"/>
    </source>
</evidence>
<dbReference type="GeneID" id="6076300"/>
<keyword evidence="9" id="KW-0456">Lyase</keyword>
<dbReference type="SUPFAM" id="SSF54637">
    <property type="entry name" value="Thioesterase/thiol ester dehydrase-isomerase"/>
    <property type="match status" value="2"/>
</dbReference>